<reference evidence="2" key="1">
    <citation type="journal article" date="2018" name="Genome Biol.">
        <title>SKESA: strategic k-mer extension for scrupulous assemblies.</title>
        <authorList>
            <person name="Souvorov A."/>
            <person name="Agarwala R."/>
            <person name="Lipman D.J."/>
        </authorList>
    </citation>
    <scope>NUCLEOTIDE SEQUENCE</scope>
    <source>
        <strain evidence="2">EC00751</strain>
    </source>
</reference>
<dbReference type="RefSeq" id="WP_077513729.1">
    <property type="nucleotide sequence ID" value="NZ_CP025573.1"/>
</dbReference>
<name>A0A7B2A2L2_ECOLX</name>
<dbReference type="InterPro" id="IPR054288">
    <property type="entry name" value="DUF7024"/>
</dbReference>
<gene>
    <name evidence="2" type="ORF">GRC96_00160</name>
</gene>
<comment type="caution">
    <text evidence="2">The sequence shown here is derived from an EMBL/GenBank/DDBJ whole genome shotgun (WGS) entry which is preliminary data.</text>
</comment>
<dbReference type="EMBL" id="DABBID010000001">
    <property type="protein sequence ID" value="HAH4304716.1"/>
    <property type="molecule type" value="Genomic_DNA"/>
</dbReference>
<accession>A0A7B2A2L2</accession>
<dbReference type="AlphaFoldDB" id="A0A7B2A2L2"/>
<proteinExistence type="predicted"/>
<evidence type="ECO:0000313" key="2">
    <source>
        <dbReference type="EMBL" id="HAH4304716.1"/>
    </source>
</evidence>
<dbReference type="Pfam" id="PF22895">
    <property type="entry name" value="DUF7024"/>
    <property type="match status" value="1"/>
</dbReference>
<protein>
    <recommendedName>
        <fullName evidence="1">DUF7024 domain-containing protein</fullName>
    </recommendedName>
</protein>
<organism evidence="2">
    <name type="scientific">Escherichia coli</name>
    <dbReference type="NCBI Taxonomy" id="562"/>
    <lineage>
        <taxon>Bacteria</taxon>
        <taxon>Pseudomonadati</taxon>
        <taxon>Pseudomonadota</taxon>
        <taxon>Gammaproteobacteria</taxon>
        <taxon>Enterobacterales</taxon>
        <taxon>Enterobacteriaceae</taxon>
        <taxon>Escherichia</taxon>
    </lineage>
</organism>
<evidence type="ECO:0000259" key="1">
    <source>
        <dbReference type="Pfam" id="PF22895"/>
    </source>
</evidence>
<reference evidence="2" key="2">
    <citation type="submission" date="2019-12" db="EMBL/GenBank/DDBJ databases">
        <authorList>
            <consortium name="NCBI Pathogen Detection Project"/>
        </authorList>
    </citation>
    <scope>NUCLEOTIDE SEQUENCE</scope>
    <source>
        <strain evidence="2">EC00751</strain>
    </source>
</reference>
<feature type="domain" description="DUF7024" evidence="1">
    <location>
        <begin position="516"/>
        <end position="647"/>
    </location>
</feature>
<sequence length="654" mass="75566">MIKGKNFIFFSIISIILLTITLATEPRRNGDGHEYSLTAKAFLNHLTPNITDKDVADRWEDIKEFNSKDYIPEYFEKIKNGIVNKESNAGRTGIFRNNNGDYYGYHFWFYPLLASGSEVLLSLFKLNPLKSFQLVNAIVLIFALYLLAFKENKNYISQFIFLAGGVIFYLKWTHPEVMIYTFLFLSFYYLINNKTFLCALFISLASIQVVSLCLLFVVVPIYISWRDRKNLITVSVGLLKDWKIWLCGFIALTSIFFYYWKFGQFSLIGTNASKLSNINIGHFISYYFDLDQGVWVGAPWFILILLFVKWRSSKNISRDFVFSLIFSVVICIPLMANNGMNAGQSVFQRYALYSISPLIAWCCVYSSEILNNIYKITVTFTLAIIYIMFYKGYMIGEDYISHKPWTQYILENYPAVYNPEPQIFIMRTFPPSDWISGMQDSYAYKNKDGIITKIIYQASNDKLLSDICSGQIKDFATHQPINYSNASASKYGWRYISGEMYCDGFVPYKGYKYSEFEPNQIDFTKKGLPEFVLGISGISQEEAWGRWSQGNEIQLNLSTNLNKSMIFYVELIPFGPNIGKKITIKVNNEERVLLPVEGKENTFYAKFDFQKIADKATVKIIVPNPISPFKLGMSNDTREIGLGLIKMYWEQIVR</sequence>